<accession>J6EX93</accession>
<dbReference type="Proteomes" id="UP000002748">
    <property type="component" value="Unassembled WGS sequence"/>
</dbReference>
<name>J6EX93_TRIAS</name>
<dbReference type="HOGENOM" id="CLU_1235807_0_0_1"/>
<dbReference type="AlphaFoldDB" id="J6EX93"/>
<gene>
    <name evidence="2" type="ORF">A1Q1_01617</name>
</gene>
<feature type="region of interest" description="Disordered" evidence="1">
    <location>
        <begin position="59"/>
        <end position="80"/>
    </location>
</feature>
<dbReference type="GeneID" id="25985131"/>
<evidence type="ECO:0000313" key="3">
    <source>
        <dbReference type="Proteomes" id="UP000002748"/>
    </source>
</evidence>
<dbReference type="EMBL" id="ALBS01000175">
    <property type="protein sequence ID" value="EJT49259.1"/>
    <property type="molecule type" value="Genomic_DNA"/>
</dbReference>
<dbReference type="RefSeq" id="XP_014180131.1">
    <property type="nucleotide sequence ID" value="XM_014324656.1"/>
</dbReference>
<evidence type="ECO:0000313" key="2">
    <source>
        <dbReference type="EMBL" id="EJT49259.1"/>
    </source>
</evidence>
<dbReference type="VEuPathDB" id="FungiDB:A1Q1_01617"/>
<organism evidence="2 3">
    <name type="scientific">Trichosporon asahii var. asahii (strain ATCC 90039 / CBS 2479 / JCM 2466 / KCTC 7840 / NBRC 103889/ NCYC 2677 / UAMH 7654)</name>
    <name type="common">Yeast</name>
    <dbReference type="NCBI Taxonomy" id="1186058"/>
    <lineage>
        <taxon>Eukaryota</taxon>
        <taxon>Fungi</taxon>
        <taxon>Dikarya</taxon>
        <taxon>Basidiomycota</taxon>
        <taxon>Agaricomycotina</taxon>
        <taxon>Tremellomycetes</taxon>
        <taxon>Trichosporonales</taxon>
        <taxon>Trichosporonaceae</taxon>
        <taxon>Trichosporon</taxon>
    </lineage>
</organism>
<reference evidence="2 3" key="1">
    <citation type="journal article" date="2012" name="Eukaryot. Cell">
        <title>Draft genome sequence of CBS 2479, the standard type strain of Trichosporon asahii.</title>
        <authorList>
            <person name="Yang R.Y."/>
            <person name="Li H.T."/>
            <person name="Zhu H."/>
            <person name="Zhou G.P."/>
            <person name="Wang M."/>
            <person name="Wang L."/>
        </authorList>
    </citation>
    <scope>NUCLEOTIDE SEQUENCE [LARGE SCALE GENOMIC DNA]</scope>
    <source>
        <strain evidence="3">ATCC 90039 / CBS 2479 / JCM 2466 / KCTC 7840 / NCYC 2677 / UAMH 7654</strain>
    </source>
</reference>
<comment type="caution">
    <text evidence="2">The sequence shown here is derived from an EMBL/GenBank/DDBJ whole genome shotgun (WGS) entry which is preliminary data.</text>
</comment>
<protein>
    <submittedName>
        <fullName evidence="2">Uncharacterized protein</fullName>
    </submittedName>
</protein>
<dbReference type="KEGG" id="tasa:A1Q1_01617"/>
<feature type="region of interest" description="Disordered" evidence="1">
    <location>
        <begin position="198"/>
        <end position="224"/>
    </location>
</feature>
<evidence type="ECO:0000256" key="1">
    <source>
        <dbReference type="SAM" id="MobiDB-lite"/>
    </source>
</evidence>
<proteinExistence type="predicted"/>
<sequence>MLAASRVPTTLRLSGNDACAPTGRADFICSAARSIDSSIARRSFALLTGARTGHVRARFSPVSPKDQPAAPSVYQKGSHSPCRCQAGESAARALRAAQMLSASGTWGADRRRGTSALQGEPWLIPATTGSSLEEISERSADVKLAAKHVYAHYGVSSRSPKPEGAIGEVENMRKPRLTRKQRRVEGVSETGLLCPSQRIAGGAGSRRRVTPASCGHQGIETSCK</sequence>